<name>A0A6A6W8L0_9PEZI</name>
<dbReference type="GeneID" id="54481948"/>
<dbReference type="OrthoDB" id="271448at2759"/>
<dbReference type="InterPro" id="IPR018871">
    <property type="entry name" value="GLEYA_adhesin_domain"/>
</dbReference>
<dbReference type="RefSeq" id="XP_033601669.1">
    <property type="nucleotide sequence ID" value="XM_033740894.1"/>
</dbReference>
<dbReference type="InterPro" id="IPR037524">
    <property type="entry name" value="PA14/GLEYA"/>
</dbReference>
<proteinExistence type="predicted"/>
<dbReference type="Gene3D" id="2.60.120.1560">
    <property type="match status" value="1"/>
</dbReference>
<dbReference type="EMBL" id="ML996570">
    <property type="protein sequence ID" value="KAF2759218.1"/>
    <property type="molecule type" value="Genomic_DNA"/>
</dbReference>
<dbReference type="PROSITE" id="PS51820">
    <property type="entry name" value="PA14"/>
    <property type="match status" value="1"/>
</dbReference>
<dbReference type="Proteomes" id="UP000799437">
    <property type="component" value="Unassembled WGS sequence"/>
</dbReference>
<organism evidence="2 3">
    <name type="scientific">Pseudovirgaria hyperparasitica</name>
    <dbReference type="NCBI Taxonomy" id="470096"/>
    <lineage>
        <taxon>Eukaryota</taxon>
        <taxon>Fungi</taxon>
        <taxon>Dikarya</taxon>
        <taxon>Ascomycota</taxon>
        <taxon>Pezizomycotina</taxon>
        <taxon>Dothideomycetes</taxon>
        <taxon>Dothideomycetes incertae sedis</taxon>
        <taxon>Acrospermales</taxon>
        <taxon>Acrospermaceae</taxon>
        <taxon>Pseudovirgaria</taxon>
    </lineage>
</organism>
<gene>
    <name evidence="2" type="ORF">EJ05DRAFT_337399</name>
</gene>
<dbReference type="AlphaFoldDB" id="A0A6A6W8L0"/>
<evidence type="ECO:0000259" key="1">
    <source>
        <dbReference type="PROSITE" id="PS51820"/>
    </source>
</evidence>
<feature type="domain" description="PA14" evidence="1">
    <location>
        <begin position="59"/>
        <end position="234"/>
    </location>
</feature>
<accession>A0A6A6W8L0</accession>
<keyword evidence="3" id="KW-1185">Reference proteome</keyword>
<dbReference type="Pfam" id="PF10528">
    <property type="entry name" value="GLEYA"/>
    <property type="match status" value="1"/>
</dbReference>
<sequence>MAPKTSHRLAETTKSAFRLLKPLCPRQQRMHSCVTGIVYKSSIVIPPFDPSCPSLPIFCPNAGWEWAYYNNSASNTAPGYPSFNPAALKTTVPIYTGTTRTIGLPIGSAEGGPAGPIYGSTVNLVKTQYAINHRAYLYACETGTYTIQLNDVDDALYTWIGPEATAFWNGTNREALVSYQFNPPGRGNVFFNVYLLAKRYYPIRFVFAGAQSGGRFTYSITAPSGRIVAGDQVENSAFTVRSSCDAQAPGFPFAFGQEL</sequence>
<protein>
    <recommendedName>
        <fullName evidence="1">PA14 domain-containing protein</fullName>
    </recommendedName>
</protein>
<evidence type="ECO:0000313" key="2">
    <source>
        <dbReference type="EMBL" id="KAF2759218.1"/>
    </source>
</evidence>
<evidence type="ECO:0000313" key="3">
    <source>
        <dbReference type="Proteomes" id="UP000799437"/>
    </source>
</evidence>
<reference evidence="2" key="1">
    <citation type="journal article" date="2020" name="Stud. Mycol.">
        <title>101 Dothideomycetes genomes: a test case for predicting lifestyles and emergence of pathogens.</title>
        <authorList>
            <person name="Haridas S."/>
            <person name="Albert R."/>
            <person name="Binder M."/>
            <person name="Bloem J."/>
            <person name="Labutti K."/>
            <person name="Salamov A."/>
            <person name="Andreopoulos B."/>
            <person name="Baker S."/>
            <person name="Barry K."/>
            <person name="Bills G."/>
            <person name="Bluhm B."/>
            <person name="Cannon C."/>
            <person name="Castanera R."/>
            <person name="Culley D."/>
            <person name="Daum C."/>
            <person name="Ezra D."/>
            <person name="Gonzalez J."/>
            <person name="Henrissat B."/>
            <person name="Kuo A."/>
            <person name="Liang C."/>
            <person name="Lipzen A."/>
            <person name="Lutzoni F."/>
            <person name="Magnuson J."/>
            <person name="Mondo S."/>
            <person name="Nolan M."/>
            <person name="Ohm R."/>
            <person name="Pangilinan J."/>
            <person name="Park H.-J."/>
            <person name="Ramirez L."/>
            <person name="Alfaro M."/>
            <person name="Sun H."/>
            <person name="Tritt A."/>
            <person name="Yoshinaga Y."/>
            <person name="Zwiers L.-H."/>
            <person name="Turgeon B."/>
            <person name="Goodwin S."/>
            <person name="Spatafora J."/>
            <person name="Crous P."/>
            <person name="Grigoriev I."/>
        </authorList>
    </citation>
    <scope>NUCLEOTIDE SEQUENCE</scope>
    <source>
        <strain evidence="2">CBS 121739</strain>
    </source>
</reference>